<organism evidence="1 2">
    <name type="scientific">Paenibacillus phyllosphaerae</name>
    <dbReference type="NCBI Taxonomy" id="274593"/>
    <lineage>
        <taxon>Bacteria</taxon>
        <taxon>Bacillati</taxon>
        <taxon>Bacillota</taxon>
        <taxon>Bacilli</taxon>
        <taxon>Bacillales</taxon>
        <taxon>Paenibacillaceae</taxon>
        <taxon>Paenibacillus</taxon>
    </lineage>
</organism>
<sequence>MELTIEKVPRVDGDAGFMCMEDCIATIAGHLGRRYELYLLWNWTFHYHEEKVSDRIGDLFELRYRENVDDLKNFHGIAITKVGRRSSREVAYFLDSEDSGRMPVLVAFDAYWCPWDWGFQKYHNEHHHFIIVGVDQEAEQFICADPYFSKSDQRLPFELFDSGLTEVKLVTLSEPDPLSYAEVLGALVERANRFNNDETNRGMFLLIEEIDRRLDIHKEQRDCPDFIATPFHMGFVVLMEIRVGYSHALRFIGEQYESADMLALADQFWTVANQWMSVRRMLYKMDLMGETAEPIKQSVVRMMKEIARIEKELVERVNRLAREAA</sequence>
<accession>A0A7W5B593</accession>
<protein>
    <recommendedName>
        <fullName evidence="3">Butirosin biosynthesis protein H N-terminal domain-containing protein</fullName>
    </recommendedName>
</protein>
<dbReference type="AlphaFoldDB" id="A0A7W5B593"/>
<keyword evidence="2" id="KW-1185">Reference proteome</keyword>
<dbReference type="RefSeq" id="WP_183604232.1">
    <property type="nucleotide sequence ID" value="NZ_JACHXK010000027.1"/>
</dbReference>
<proteinExistence type="predicted"/>
<gene>
    <name evidence="1" type="ORF">FHS18_006299</name>
</gene>
<name>A0A7W5B593_9BACL</name>
<evidence type="ECO:0008006" key="3">
    <source>
        <dbReference type="Google" id="ProtNLM"/>
    </source>
</evidence>
<dbReference type="EMBL" id="JACHXK010000027">
    <property type="protein sequence ID" value="MBB3114181.1"/>
    <property type="molecule type" value="Genomic_DNA"/>
</dbReference>
<evidence type="ECO:0000313" key="1">
    <source>
        <dbReference type="EMBL" id="MBB3114181.1"/>
    </source>
</evidence>
<comment type="caution">
    <text evidence="1">The sequence shown here is derived from an EMBL/GenBank/DDBJ whole genome shotgun (WGS) entry which is preliminary data.</text>
</comment>
<dbReference type="Proteomes" id="UP000570361">
    <property type="component" value="Unassembled WGS sequence"/>
</dbReference>
<evidence type="ECO:0000313" key="2">
    <source>
        <dbReference type="Proteomes" id="UP000570361"/>
    </source>
</evidence>
<reference evidence="1 2" key="1">
    <citation type="submission" date="2020-08" db="EMBL/GenBank/DDBJ databases">
        <title>Genomic Encyclopedia of Type Strains, Phase III (KMG-III): the genomes of soil and plant-associated and newly described type strains.</title>
        <authorList>
            <person name="Whitman W."/>
        </authorList>
    </citation>
    <scope>NUCLEOTIDE SEQUENCE [LARGE SCALE GENOMIC DNA]</scope>
    <source>
        <strain evidence="1 2">CECT 5862</strain>
    </source>
</reference>